<sequence>KRYRLNKKVKATNNESTQLLRLNENIQPPPLDENIQLLPLSEDNVDTDSIENSSDKLIYNIYDIEKLVNIKFRDSEEKDKPVKFSVIVKLERKLVNEEIISLEIDQNKNTEFRE</sequence>
<reference evidence="1" key="1">
    <citation type="submission" date="2021-06" db="EMBL/GenBank/DDBJ databases">
        <authorList>
            <person name="Kallberg Y."/>
            <person name="Tangrot J."/>
            <person name="Rosling A."/>
        </authorList>
    </citation>
    <scope>NUCLEOTIDE SEQUENCE</scope>
    <source>
        <strain evidence="1">MA461A</strain>
    </source>
</reference>
<dbReference type="Proteomes" id="UP000789920">
    <property type="component" value="Unassembled WGS sequence"/>
</dbReference>
<evidence type="ECO:0000313" key="1">
    <source>
        <dbReference type="EMBL" id="CAG8835089.1"/>
    </source>
</evidence>
<evidence type="ECO:0000313" key="2">
    <source>
        <dbReference type="Proteomes" id="UP000789920"/>
    </source>
</evidence>
<proteinExistence type="predicted"/>
<organism evidence="1 2">
    <name type="scientific">Racocetra persica</name>
    <dbReference type="NCBI Taxonomy" id="160502"/>
    <lineage>
        <taxon>Eukaryota</taxon>
        <taxon>Fungi</taxon>
        <taxon>Fungi incertae sedis</taxon>
        <taxon>Mucoromycota</taxon>
        <taxon>Glomeromycotina</taxon>
        <taxon>Glomeromycetes</taxon>
        <taxon>Diversisporales</taxon>
        <taxon>Gigasporaceae</taxon>
        <taxon>Racocetra</taxon>
    </lineage>
</organism>
<protein>
    <submittedName>
        <fullName evidence="1">29024_t:CDS:1</fullName>
    </submittedName>
</protein>
<gene>
    <name evidence="1" type="ORF">RPERSI_LOCUS29423</name>
</gene>
<name>A0ACA9SC64_9GLOM</name>
<feature type="non-terminal residue" evidence="1">
    <location>
        <position position="1"/>
    </location>
</feature>
<accession>A0ACA9SC64</accession>
<comment type="caution">
    <text evidence="1">The sequence shown here is derived from an EMBL/GenBank/DDBJ whole genome shotgun (WGS) entry which is preliminary data.</text>
</comment>
<feature type="non-terminal residue" evidence="1">
    <location>
        <position position="114"/>
    </location>
</feature>
<keyword evidence="2" id="KW-1185">Reference proteome</keyword>
<dbReference type="EMBL" id="CAJVQC010110990">
    <property type="protein sequence ID" value="CAG8835089.1"/>
    <property type="molecule type" value="Genomic_DNA"/>
</dbReference>